<dbReference type="InterPro" id="IPR036291">
    <property type="entry name" value="NAD(P)-bd_dom_sf"/>
</dbReference>
<evidence type="ECO:0000313" key="2">
    <source>
        <dbReference type="Proteomes" id="UP001175353"/>
    </source>
</evidence>
<sequence length="52" mass="5440">MGFESAGCLECTGIESSIAGAIYAVKFGGKVFIIGVGKPEINVPFMRASTRE</sequence>
<protein>
    <submittedName>
        <fullName evidence="1">L-arabinitol 4-dehydrogenase</fullName>
        <ecNumber evidence="1">1.1.1.14</ecNumber>
    </submittedName>
</protein>
<keyword evidence="2" id="KW-1185">Reference proteome</keyword>
<comment type="caution">
    <text evidence="1">The sequence shown here is derived from an EMBL/GenBank/DDBJ whole genome shotgun (WGS) entry which is preliminary data.</text>
</comment>
<gene>
    <name evidence="1" type="primary">lad1_4</name>
    <name evidence="1" type="ORF">LTR91_025548</name>
</gene>
<dbReference type="EC" id="1.1.1.14" evidence="1"/>
<reference evidence="1" key="1">
    <citation type="submission" date="2023-06" db="EMBL/GenBank/DDBJ databases">
        <title>Black Yeasts Isolated from many extreme environments.</title>
        <authorList>
            <person name="Coleine C."/>
            <person name="Stajich J.E."/>
            <person name="Selbmann L."/>
        </authorList>
    </citation>
    <scope>NUCLEOTIDE SEQUENCE</scope>
    <source>
        <strain evidence="1">CCFEE 5200</strain>
    </source>
</reference>
<dbReference type="SUPFAM" id="SSF51735">
    <property type="entry name" value="NAD(P)-binding Rossmann-fold domains"/>
    <property type="match status" value="1"/>
</dbReference>
<evidence type="ECO:0000313" key="1">
    <source>
        <dbReference type="EMBL" id="KAK0950600.1"/>
    </source>
</evidence>
<dbReference type="GO" id="GO:0003939">
    <property type="term" value="F:L-iditol 2-dehydrogenase (NAD+) activity"/>
    <property type="evidence" value="ECO:0007669"/>
    <property type="project" value="UniProtKB-EC"/>
</dbReference>
<dbReference type="Proteomes" id="UP001175353">
    <property type="component" value="Unassembled WGS sequence"/>
</dbReference>
<keyword evidence="1" id="KW-0560">Oxidoreductase</keyword>
<dbReference type="AlphaFoldDB" id="A0AAN6GZK5"/>
<accession>A0AAN6GZK5</accession>
<organism evidence="1 2">
    <name type="scientific">Friedmanniomyces endolithicus</name>
    <dbReference type="NCBI Taxonomy" id="329885"/>
    <lineage>
        <taxon>Eukaryota</taxon>
        <taxon>Fungi</taxon>
        <taxon>Dikarya</taxon>
        <taxon>Ascomycota</taxon>
        <taxon>Pezizomycotina</taxon>
        <taxon>Dothideomycetes</taxon>
        <taxon>Dothideomycetidae</taxon>
        <taxon>Mycosphaerellales</taxon>
        <taxon>Teratosphaeriaceae</taxon>
        <taxon>Friedmanniomyces</taxon>
    </lineage>
</organism>
<dbReference type="EMBL" id="JAUJLE010000805">
    <property type="protein sequence ID" value="KAK0950600.1"/>
    <property type="molecule type" value="Genomic_DNA"/>
</dbReference>
<proteinExistence type="predicted"/>
<name>A0AAN6GZK5_9PEZI</name>
<dbReference type="Gene3D" id="3.40.50.720">
    <property type="entry name" value="NAD(P)-binding Rossmann-like Domain"/>
    <property type="match status" value="1"/>
</dbReference>